<dbReference type="EMBL" id="LN824141">
    <property type="protein sequence ID" value="CEP79093.1"/>
    <property type="molecule type" value="Genomic_DNA"/>
</dbReference>
<keyword evidence="1" id="KW-0472">Membrane</keyword>
<keyword evidence="3" id="KW-1185">Reference proteome</keyword>
<dbReference type="OrthoDB" id="49659at2"/>
<accession>A0A0C7P0L5</accession>
<dbReference type="STRING" id="1006576.DTL3_1811"/>
<feature type="transmembrane region" description="Helical" evidence="1">
    <location>
        <begin position="6"/>
        <end position="24"/>
    </location>
</feature>
<evidence type="ECO:0000313" key="2">
    <source>
        <dbReference type="EMBL" id="CEP79093.1"/>
    </source>
</evidence>
<protein>
    <submittedName>
        <fullName evidence="2">Uncharacterized protein</fullName>
    </submittedName>
</protein>
<evidence type="ECO:0000256" key="1">
    <source>
        <dbReference type="SAM" id="Phobius"/>
    </source>
</evidence>
<dbReference type="Proteomes" id="UP000032809">
    <property type="component" value="Chromosome I"/>
</dbReference>
<dbReference type="KEGG" id="dtn:DTL3_1811"/>
<gene>
    <name evidence="2" type="ORF">DTL3_1811</name>
</gene>
<dbReference type="HOGENOM" id="CLU_1633829_0_0_0"/>
<proteinExistence type="predicted"/>
<sequence>MKAKKIILLVFYLSFLALVYFHLFNRFFVYNNKVISQPLKINVDKSVYYISFNNRYFYYDIFDDITFISDIEYPKFIKVEFSNDEELRKKETDFIKKIFWIPQIDSINFPKKEIFCYNNIILNYYNLEDITIYLKGYNVNFFQDLNGGEYVLMGQSIFNVHDRGF</sequence>
<evidence type="ECO:0000313" key="3">
    <source>
        <dbReference type="Proteomes" id="UP000032809"/>
    </source>
</evidence>
<keyword evidence="1" id="KW-0812">Transmembrane</keyword>
<organism evidence="2 3">
    <name type="scientific">Defluviitoga tunisiensis</name>
    <dbReference type="NCBI Taxonomy" id="1006576"/>
    <lineage>
        <taxon>Bacteria</taxon>
        <taxon>Thermotogati</taxon>
        <taxon>Thermotogota</taxon>
        <taxon>Thermotogae</taxon>
        <taxon>Petrotogales</taxon>
        <taxon>Petrotogaceae</taxon>
        <taxon>Defluviitoga</taxon>
    </lineage>
</organism>
<name>A0A0C7P0L5_DEFTU</name>
<dbReference type="AlphaFoldDB" id="A0A0C7P0L5"/>
<keyword evidence="1" id="KW-1133">Transmembrane helix</keyword>
<reference evidence="3" key="1">
    <citation type="submission" date="2014-11" db="EMBL/GenBank/DDBJ databases">
        <authorList>
            <person name="Wibberg D."/>
        </authorList>
    </citation>
    <scope>NUCLEOTIDE SEQUENCE [LARGE SCALE GENOMIC DNA]</scope>
    <source>
        <strain evidence="3">L3</strain>
    </source>
</reference>